<dbReference type="InterPro" id="IPR003591">
    <property type="entry name" value="Leu-rich_rpt_typical-subtyp"/>
</dbReference>
<dbReference type="EMBL" id="QEAP01000083">
    <property type="protein sequence ID" value="TPX75374.1"/>
    <property type="molecule type" value="Genomic_DNA"/>
</dbReference>
<sequence>MTNGGSGFQWSFDTDAEGGEGCMGTVIVKDVSEARATTGEKSAGHRLRSLFAPEDAYTAEGFERDRVGSGARGSASTLFQALFTTSTDQFDTVTRSTLADILAVAEMREGSNEAWKQPAQDPPAMQQQQPRSPYPDHIDDVLDNVQPVQQSFHQITLSDSCLNVAHSDFDGKQDPTNASPQPMQPMQPMSSSFAHLGGFEDQEMEEDEEEEKEQQRREEETHSKDNTSPLVPTQQQHGAHSIQPSNYQRPKNLFEIRNMNVHSKKAFSALMQKMGAACNMRYNQELQCWEESGEISAVAAAADGDAAVHDLDIDTVSPENKSILGQDDGCFERRITHANARNAPTERETFEEPCGSVIERNLYLNPKISPVDLVNVQEAASSNSILQGPVDPPARHQSHSAEVQDVNDFDDLDDDFSFGSVVDHSSVILTENHSDLPAVKSNTINREQPNSPKNVKDLGSSKSTHLQLHQPLKPPQTPFLQQRKSKGSGVESDAWLDHLAKKASNAAPAQQIEEDRLMGLSFLDGIDSAINSLDEIQIPRDNNVPVSAPDVTKPNERQHQPHISPLPHFSQQPQTTYERAVVTTDSQDTAAQYILGQIEPDQSKWNRLLELNMDDCNLFNLKGLNQLASNVMWMSVCRNQIAYFDGAPEFLTTLIATHNRVSNISSFCHLKSLKHADLSSNNLSDLESLKKLKALTELNVAKNSITALHLVAGDFESLSSLDISNNQLRSVSISEAAAPNLLSLYIEHNVISQLHIESSSLRKLHVENNQLTASIDLQYCRQLKVLNLGENLLDSVPELLPRMLEDVYMHQQMESTRFTRLCALESHFVCLKTINVSGCSLDSLNIFLACRGTLTTLVARKCSVRRLPGEFASYMECLRNLKLSGNQISDITNIKHMQSLISLDLRFNDITNFKHAIRALQHLVYLETLDLRYNPITVSFYEESRANDHVNKGQQLGKMSESVNGAGGLVGSTSPEMRRPARERRATGGSLDAQVGRGILEDSAASAVAFAVSDKEFKRSLSDEMFVKRHCYRALLAKNGLRVLDGIVVDGRERRKGDTCLKVLGKQLSGSKK</sequence>
<feature type="compositionally biased region" description="Basic and acidic residues" evidence="3">
    <location>
        <begin position="976"/>
        <end position="986"/>
    </location>
</feature>
<dbReference type="SMART" id="SM00369">
    <property type="entry name" value="LRR_TYP"/>
    <property type="match status" value="6"/>
</dbReference>
<feature type="region of interest" description="Disordered" evidence="3">
    <location>
        <begin position="964"/>
        <end position="988"/>
    </location>
</feature>
<feature type="compositionally biased region" description="Polar residues" evidence="3">
    <location>
        <begin position="226"/>
        <end position="248"/>
    </location>
</feature>
<protein>
    <submittedName>
        <fullName evidence="4">Uncharacterized protein</fullName>
    </submittedName>
</protein>
<reference evidence="4 5" key="1">
    <citation type="journal article" date="2019" name="Sci. Rep.">
        <title>Comparative genomics of chytrid fungi reveal insights into the obligate biotrophic and pathogenic lifestyle of Synchytrium endobioticum.</title>
        <authorList>
            <person name="van de Vossenberg B.T.L.H."/>
            <person name="Warris S."/>
            <person name="Nguyen H.D.T."/>
            <person name="van Gent-Pelzer M.P.E."/>
            <person name="Joly D.L."/>
            <person name="van de Geest H.C."/>
            <person name="Bonants P.J.M."/>
            <person name="Smith D.S."/>
            <person name="Levesque C.A."/>
            <person name="van der Lee T.A.J."/>
        </authorList>
    </citation>
    <scope>NUCLEOTIDE SEQUENCE [LARGE SCALE GENOMIC DNA]</scope>
    <source>
        <strain evidence="4 5">CBS 675.73</strain>
    </source>
</reference>
<evidence type="ECO:0000256" key="3">
    <source>
        <dbReference type="SAM" id="MobiDB-lite"/>
    </source>
</evidence>
<name>A0A507FGJ3_9FUNG</name>
<feature type="compositionally biased region" description="Polar residues" evidence="3">
    <location>
        <begin position="440"/>
        <end position="453"/>
    </location>
</feature>
<dbReference type="PROSITE" id="PS51450">
    <property type="entry name" value="LRR"/>
    <property type="match status" value="3"/>
</dbReference>
<feature type="compositionally biased region" description="Low complexity" evidence="3">
    <location>
        <begin position="179"/>
        <end position="192"/>
    </location>
</feature>
<keyword evidence="2" id="KW-0677">Repeat</keyword>
<organism evidence="4 5">
    <name type="scientific">Chytriomyces confervae</name>
    <dbReference type="NCBI Taxonomy" id="246404"/>
    <lineage>
        <taxon>Eukaryota</taxon>
        <taxon>Fungi</taxon>
        <taxon>Fungi incertae sedis</taxon>
        <taxon>Chytridiomycota</taxon>
        <taxon>Chytridiomycota incertae sedis</taxon>
        <taxon>Chytridiomycetes</taxon>
        <taxon>Chytridiales</taxon>
        <taxon>Chytriomycetaceae</taxon>
        <taxon>Chytriomyces</taxon>
    </lineage>
</organism>
<evidence type="ECO:0000313" key="4">
    <source>
        <dbReference type="EMBL" id="TPX75374.1"/>
    </source>
</evidence>
<comment type="caution">
    <text evidence="4">The sequence shown here is derived from an EMBL/GenBank/DDBJ whole genome shotgun (WGS) entry which is preliminary data.</text>
</comment>
<dbReference type="AlphaFoldDB" id="A0A507FGJ3"/>
<feature type="compositionally biased region" description="Basic and acidic residues" evidence="3">
    <location>
        <begin position="213"/>
        <end position="225"/>
    </location>
</feature>
<evidence type="ECO:0000256" key="2">
    <source>
        <dbReference type="ARBA" id="ARBA00022737"/>
    </source>
</evidence>
<dbReference type="SUPFAM" id="SSF52058">
    <property type="entry name" value="L domain-like"/>
    <property type="match status" value="1"/>
</dbReference>
<accession>A0A507FGJ3</accession>
<gene>
    <name evidence="4" type="ORF">CcCBS67573_g03346</name>
</gene>
<keyword evidence="1" id="KW-0433">Leucine-rich repeat</keyword>
<dbReference type="GO" id="GO:0031028">
    <property type="term" value="P:septation initiation signaling"/>
    <property type="evidence" value="ECO:0007669"/>
    <property type="project" value="TreeGrafter"/>
</dbReference>
<evidence type="ECO:0000256" key="1">
    <source>
        <dbReference type="ARBA" id="ARBA00022614"/>
    </source>
</evidence>
<dbReference type="InterPro" id="IPR052574">
    <property type="entry name" value="CDIRP"/>
</dbReference>
<dbReference type="Proteomes" id="UP000320333">
    <property type="component" value="Unassembled WGS sequence"/>
</dbReference>
<dbReference type="SMART" id="SM00364">
    <property type="entry name" value="LRR_BAC"/>
    <property type="match status" value="4"/>
</dbReference>
<dbReference type="Gene3D" id="3.80.10.10">
    <property type="entry name" value="Ribonuclease Inhibitor"/>
    <property type="match status" value="3"/>
</dbReference>
<dbReference type="GO" id="GO:1902412">
    <property type="term" value="P:regulation of mitotic cytokinesis"/>
    <property type="evidence" value="ECO:0007669"/>
    <property type="project" value="TreeGrafter"/>
</dbReference>
<feature type="compositionally biased region" description="Low complexity" evidence="3">
    <location>
        <begin position="117"/>
        <end position="130"/>
    </location>
</feature>
<dbReference type="PANTHER" id="PTHR47566:SF1">
    <property type="entry name" value="PROTEIN NUD1"/>
    <property type="match status" value="1"/>
</dbReference>
<dbReference type="InterPro" id="IPR032675">
    <property type="entry name" value="LRR_dom_sf"/>
</dbReference>
<feature type="region of interest" description="Disordered" evidence="3">
    <location>
        <begin position="551"/>
        <end position="571"/>
    </location>
</feature>
<dbReference type="PANTHER" id="PTHR47566">
    <property type="match status" value="1"/>
</dbReference>
<feature type="region of interest" description="Disordered" evidence="3">
    <location>
        <begin position="439"/>
        <end position="491"/>
    </location>
</feature>
<feature type="region of interest" description="Disordered" evidence="3">
    <location>
        <begin position="166"/>
        <end position="248"/>
    </location>
</feature>
<evidence type="ECO:0000313" key="5">
    <source>
        <dbReference type="Proteomes" id="UP000320333"/>
    </source>
</evidence>
<dbReference type="STRING" id="246404.A0A507FGJ3"/>
<dbReference type="InterPro" id="IPR001611">
    <property type="entry name" value="Leu-rich_rpt"/>
</dbReference>
<keyword evidence="5" id="KW-1185">Reference proteome</keyword>
<feature type="region of interest" description="Disordered" evidence="3">
    <location>
        <begin position="112"/>
        <end position="140"/>
    </location>
</feature>
<dbReference type="GO" id="GO:0035591">
    <property type="term" value="F:signaling adaptor activity"/>
    <property type="evidence" value="ECO:0007669"/>
    <property type="project" value="TreeGrafter"/>
</dbReference>
<dbReference type="OrthoDB" id="5592404at2759"/>
<dbReference type="GO" id="GO:0061499">
    <property type="term" value="C:outer plaque of mitotic spindle pole body"/>
    <property type="evidence" value="ECO:0007669"/>
    <property type="project" value="TreeGrafter"/>
</dbReference>
<feature type="compositionally biased region" description="Acidic residues" evidence="3">
    <location>
        <begin position="200"/>
        <end position="212"/>
    </location>
</feature>
<proteinExistence type="predicted"/>